<name>A0A383A3F2_9ZZZZ</name>
<organism evidence="1">
    <name type="scientific">marine metagenome</name>
    <dbReference type="NCBI Taxonomy" id="408172"/>
    <lineage>
        <taxon>unclassified sequences</taxon>
        <taxon>metagenomes</taxon>
        <taxon>ecological metagenomes</taxon>
    </lineage>
</organism>
<dbReference type="PRINTS" id="PR01210">
    <property type="entry name" value="GGTRANSPTASE"/>
</dbReference>
<protein>
    <recommendedName>
        <fullName evidence="2">Gamma-glutamyltransferase</fullName>
    </recommendedName>
</protein>
<dbReference type="PANTHER" id="PTHR43199">
    <property type="entry name" value="GLUTATHIONE HYDROLASE"/>
    <property type="match status" value="1"/>
</dbReference>
<dbReference type="Pfam" id="PF01019">
    <property type="entry name" value="G_glu_transpept"/>
    <property type="match status" value="1"/>
</dbReference>
<dbReference type="SUPFAM" id="SSF56235">
    <property type="entry name" value="N-terminal nucleophile aminohydrolases (Ntn hydrolases)"/>
    <property type="match status" value="1"/>
</dbReference>
<accession>A0A383A3F2</accession>
<dbReference type="PANTHER" id="PTHR43199:SF1">
    <property type="entry name" value="GLUTATHIONE HYDROLASE PROENZYME"/>
    <property type="match status" value="1"/>
</dbReference>
<feature type="non-terminal residue" evidence="1">
    <location>
        <position position="199"/>
    </location>
</feature>
<dbReference type="EMBL" id="UINC01188821">
    <property type="protein sequence ID" value="SVE02224.1"/>
    <property type="molecule type" value="Genomic_DNA"/>
</dbReference>
<evidence type="ECO:0008006" key="2">
    <source>
        <dbReference type="Google" id="ProtNLM"/>
    </source>
</evidence>
<dbReference type="AlphaFoldDB" id="A0A383A3F2"/>
<proteinExistence type="predicted"/>
<evidence type="ECO:0000313" key="1">
    <source>
        <dbReference type="EMBL" id="SVE02224.1"/>
    </source>
</evidence>
<reference evidence="1" key="1">
    <citation type="submission" date="2018-05" db="EMBL/GenBank/DDBJ databases">
        <authorList>
            <person name="Lanie J.A."/>
            <person name="Ng W.-L."/>
            <person name="Kazmierczak K.M."/>
            <person name="Andrzejewski T.M."/>
            <person name="Davidsen T.M."/>
            <person name="Wayne K.J."/>
            <person name="Tettelin H."/>
            <person name="Glass J.I."/>
            <person name="Rusch D."/>
            <person name="Podicherti R."/>
            <person name="Tsui H.-C.T."/>
            <person name="Winkler M.E."/>
        </authorList>
    </citation>
    <scope>NUCLEOTIDE SEQUENCE</scope>
</reference>
<dbReference type="InterPro" id="IPR029055">
    <property type="entry name" value="Ntn_hydrolases_N"/>
</dbReference>
<sequence length="199" mass="20357">MSQAAIIVASSDQSVNAGVEIIRAGGNVVDAAVAAAFATSAGEPSITSLAGGGAMIHRDAGKGSVKIYDLFANAPGLEGTPGPLDFEGIDIYFPEGATTQTFHIGRGAAAVPGTLGGLCAVLEKKGRLPLGEVLAPAIRCLEEGIEVRDYQVACFSYLEGILRLSELGRHSFLNKKGELLATGESFSNPALAGTLRNLG</sequence>
<gene>
    <name evidence="1" type="ORF">METZ01_LOCUS455078</name>
</gene>
<dbReference type="InterPro" id="IPR051792">
    <property type="entry name" value="GGT_bact"/>
</dbReference>